<reference evidence="2 3" key="1">
    <citation type="journal article" date="2024" name="Nat. Commun.">
        <title>Phylogenomics reveals the evolutionary origins of lichenization in chlorophyte algae.</title>
        <authorList>
            <person name="Puginier C."/>
            <person name="Libourel C."/>
            <person name="Otte J."/>
            <person name="Skaloud P."/>
            <person name="Haon M."/>
            <person name="Grisel S."/>
            <person name="Petersen M."/>
            <person name="Berrin J.G."/>
            <person name="Delaux P.M."/>
            <person name="Dal Grande F."/>
            <person name="Keller J."/>
        </authorList>
    </citation>
    <scope>NUCLEOTIDE SEQUENCE [LARGE SCALE GENOMIC DNA]</scope>
    <source>
        <strain evidence="2 3">SAG 2523</strain>
    </source>
</reference>
<feature type="compositionally biased region" description="Basic and acidic residues" evidence="1">
    <location>
        <begin position="264"/>
        <end position="277"/>
    </location>
</feature>
<accession>A0AAW1RIC4</accession>
<evidence type="ECO:0000256" key="1">
    <source>
        <dbReference type="SAM" id="MobiDB-lite"/>
    </source>
</evidence>
<dbReference type="AlphaFoldDB" id="A0AAW1RIC4"/>
<feature type="region of interest" description="Disordered" evidence="1">
    <location>
        <begin position="500"/>
        <end position="519"/>
    </location>
</feature>
<dbReference type="SUPFAM" id="SSF50630">
    <property type="entry name" value="Acid proteases"/>
    <property type="match status" value="1"/>
</dbReference>
<feature type="compositionally biased region" description="Polar residues" evidence="1">
    <location>
        <begin position="232"/>
        <end position="241"/>
    </location>
</feature>
<dbReference type="EMBL" id="JALJOV010002196">
    <property type="protein sequence ID" value="KAK9833240.1"/>
    <property type="molecule type" value="Genomic_DNA"/>
</dbReference>
<feature type="region of interest" description="Disordered" evidence="1">
    <location>
        <begin position="455"/>
        <end position="492"/>
    </location>
</feature>
<dbReference type="Gene3D" id="2.40.70.10">
    <property type="entry name" value="Acid Proteases"/>
    <property type="match status" value="1"/>
</dbReference>
<organism evidence="2 3">
    <name type="scientific">Apatococcus fuscideae</name>
    <dbReference type="NCBI Taxonomy" id="2026836"/>
    <lineage>
        <taxon>Eukaryota</taxon>
        <taxon>Viridiplantae</taxon>
        <taxon>Chlorophyta</taxon>
        <taxon>core chlorophytes</taxon>
        <taxon>Trebouxiophyceae</taxon>
        <taxon>Chlorellales</taxon>
        <taxon>Chlorellaceae</taxon>
        <taxon>Apatococcus</taxon>
    </lineage>
</organism>
<dbReference type="InterPro" id="IPR021109">
    <property type="entry name" value="Peptidase_aspartic_dom_sf"/>
</dbReference>
<name>A0AAW1RIC4_9CHLO</name>
<dbReference type="Pfam" id="PF13975">
    <property type="entry name" value="gag-asp_proteas"/>
    <property type="match status" value="1"/>
</dbReference>
<feature type="compositionally biased region" description="Polar residues" evidence="1">
    <location>
        <begin position="472"/>
        <end position="486"/>
    </location>
</feature>
<protein>
    <recommendedName>
        <fullName evidence="4">Retrotransposon gag domain-containing protein</fullName>
    </recommendedName>
</protein>
<evidence type="ECO:0008006" key="4">
    <source>
        <dbReference type="Google" id="ProtNLM"/>
    </source>
</evidence>
<comment type="caution">
    <text evidence="2">The sequence shown here is derived from an EMBL/GenBank/DDBJ whole genome shotgun (WGS) entry which is preliminary data.</text>
</comment>
<gene>
    <name evidence="2" type="ORF">WJX84_002665</name>
</gene>
<proteinExistence type="predicted"/>
<dbReference type="Proteomes" id="UP001485043">
    <property type="component" value="Unassembled WGS sequence"/>
</dbReference>
<sequence>MPTPPRPAPSDPAPLLHQNQLLQIIAEALASKEDSYRRDDGVKRLPKFDSKKAKADEATLWLKRLELAARDDGWFRKNVNLAGKLVSLVDDPVMRWLDDQDLELLWSNRFMDFKAAFVKRFGRPISLAIRDFSSRKQSADETVRSFGEGLRALAFKGGMRLENVAVKFQFENNLREPTKSWMRMQSTSLINPTFDQLVERAEYLEREDAPLATHRKDPGPSTASHFKPSSGAWGSQSTSRQAKAPTHTTHHVGAFPPRGQAPREILETPTDGREVPAKDVPRVNYSQTTMLEMAARFDLLECPVSHKGSGFTAIIDTGSPLNLMSMTQAQKLGMVRDIQDTTVYFKVADGSVSAAHGELRDVPLTFGDLTFLLSFAVLEDACHDILIGTSFLLEAFTSLKFEPDACVLNLGDGMRRVSIPVTCLRKEPLNLEGEHRPKSTLTPHGRMAAVLPQGDTTGEESILPPAVGGAPATTSAEPSVASSPTFTPKPPPYTLAYLEDSEDKEEEGTFSEEEEQGVEDLSNWRLDPTYDWVGTKVEKLFCTTKEQPIMLTGYLMETTITEKGMRRIRIAYDATDDEEVDMSNAVPWIVLSSGSTWLETHSTVDRGDMSREAHVYLSMLESDERRLRVEAKEIQMKAPRFVAREASSYQYKAVTPKSLPTPMVDYGPKLTQESYGATVQEDRQRMDKASDQARQETKRAKATQAKAYSARNRFKKKGVEALEIKTLDYGLNMREASLCLLVDYSTNPWKRSQWSCAKKISKGSVDLCKGAIQGLEAWRHRKLADRASNNAAAHLLR</sequence>
<feature type="compositionally biased region" description="Basic and acidic residues" evidence="1">
    <location>
        <begin position="680"/>
        <end position="699"/>
    </location>
</feature>
<dbReference type="CDD" id="cd00303">
    <property type="entry name" value="retropepsin_like"/>
    <property type="match status" value="1"/>
</dbReference>
<keyword evidence="3" id="KW-1185">Reference proteome</keyword>
<feature type="compositionally biased region" description="Basic and acidic residues" evidence="1">
    <location>
        <begin position="209"/>
        <end position="218"/>
    </location>
</feature>
<evidence type="ECO:0000313" key="2">
    <source>
        <dbReference type="EMBL" id="KAK9833240.1"/>
    </source>
</evidence>
<feature type="region of interest" description="Disordered" evidence="1">
    <location>
        <begin position="209"/>
        <end position="277"/>
    </location>
</feature>
<feature type="compositionally biased region" description="Acidic residues" evidence="1">
    <location>
        <begin position="500"/>
        <end position="518"/>
    </location>
</feature>
<feature type="region of interest" description="Disordered" evidence="1">
    <location>
        <begin position="679"/>
        <end position="699"/>
    </location>
</feature>
<evidence type="ECO:0000313" key="3">
    <source>
        <dbReference type="Proteomes" id="UP001485043"/>
    </source>
</evidence>